<dbReference type="HOGENOM" id="CLU_104590_0_1_11"/>
<reference evidence="1 2" key="1">
    <citation type="journal article" date="2012" name="Stand. Genomic Sci.">
        <title>Genome sequence of the halotolerant bacterium Corynebacterium halotolerans type strain YIM 70093(T) (= DSM 44683(T)).</title>
        <authorList>
            <person name="Ruckert C."/>
            <person name="Albersmeier A."/>
            <person name="Al-Dilaimi A."/>
            <person name="Niehaus K."/>
            <person name="Szczepanowski R."/>
            <person name="Kalinowski J."/>
        </authorList>
    </citation>
    <scope>NUCLEOTIDE SEQUENCE [LARGE SCALE GENOMIC DNA]</scope>
    <source>
        <strain evidence="1">YIM 70093</strain>
    </source>
</reference>
<dbReference type="AlphaFoldDB" id="M1MUI2"/>
<dbReference type="InterPro" id="IPR019639">
    <property type="entry name" value="DUF2505"/>
</dbReference>
<organism evidence="1 2">
    <name type="scientific">Corynebacterium halotolerans YIM 70093 = DSM 44683</name>
    <dbReference type="NCBI Taxonomy" id="1121362"/>
    <lineage>
        <taxon>Bacteria</taxon>
        <taxon>Bacillati</taxon>
        <taxon>Actinomycetota</taxon>
        <taxon>Actinomycetes</taxon>
        <taxon>Mycobacteriales</taxon>
        <taxon>Corynebacteriaceae</taxon>
        <taxon>Corynebacterium</taxon>
    </lineage>
</organism>
<protein>
    <recommendedName>
        <fullName evidence="3">DUF2505 domain-containing protein</fullName>
    </recommendedName>
</protein>
<sequence length="170" mass="17977">MATRSENTVTINQPAEKVHAALTNADYWAYNVANLSPEAGEVAEFSATDGGAVVTLFEVLPLEILPEAVRAMISQALKVKRVVTVGPLTDGNAHITYNADVKGTPVDFSGDITLTGEGETTTLAYANEVSVNIPFMGPAIEPKVADALGELFNQEGELTDTWISENPANA</sequence>
<dbReference type="SUPFAM" id="SSF55961">
    <property type="entry name" value="Bet v1-like"/>
    <property type="match status" value="1"/>
</dbReference>
<proteinExistence type="predicted"/>
<gene>
    <name evidence="1" type="ORF">A605_01950</name>
</gene>
<evidence type="ECO:0000313" key="1">
    <source>
        <dbReference type="EMBL" id="AGF71404.1"/>
    </source>
</evidence>
<dbReference type="PATRIC" id="fig|1121362.3.peg.385"/>
<dbReference type="eggNOG" id="ENOG502ZHWX">
    <property type="taxonomic scope" value="Bacteria"/>
</dbReference>
<dbReference type="Pfam" id="PF10698">
    <property type="entry name" value="DUF2505"/>
    <property type="match status" value="1"/>
</dbReference>
<dbReference type="STRING" id="1121362.A605_01950"/>
<dbReference type="EMBL" id="CP003697">
    <property type="protein sequence ID" value="AGF71404.1"/>
    <property type="molecule type" value="Genomic_DNA"/>
</dbReference>
<evidence type="ECO:0000313" key="2">
    <source>
        <dbReference type="Proteomes" id="UP000011723"/>
    </source>
</evidence>
<dbReference type="KEGG" id="chn:A605_01950"/>
<keyword evidence="2" id="KW-1185">Reference proteome</keyword>
<name>M1MUI2_9CORY</name>
<evidence type="ECO:0008006" key="3">
    <source>
        <dbReference type="Google" id="ProtNLM"/>
    </source>
</evidence>
<accession>M1MUI2</accession>
<dbReference type="RefSeq" id="WP_015399828.1">
    <property type="nucleotide sequence ID" value="NC_020302.1"/>
</dbReference>
<dbReference type="Proteomes" id="UP000011723">
    <property type="component" value="Chromosome"/>
</dbReference>
<dbReference type="OrthoDB" id="5178774at2"/>